<sequence length="453" mass="49888">MVCDNTIAKPICSICYEDLNPIIEDLQSISICGHVFHELCLQQCIEYCSNAKKKRCPVCKQAFSEANVSRLYFQSVGNLYQKSINCEDNPGALRREIETLEGEVLGLRSAIERYQKDVEELSKELCFSKEQARKEATLKNEALRQNASIQQLFHLKSEELDRSTLECVRLQALAKELAALKLSSDLNLEEEEVIKLASLGNKANKKDTIDILKKTLVIRNKSCKELTAKGNVLGRGEGRALRKLGKAKEKIKKLKARIQELKTAVEVKDNEVKRASKASKKTILEGDILNDVDWNSNSSSISGDLAVEKNCFSRSEAASDTRSEVHRPCNKDGVSGSRSVSKGDTIHTSCAAMDEDTVLFLDDIKQVQSFISVEKESPCSVPISQPGDLCFAGGLLGPDGTKRHLGKWCKRAQAKGSAVSSMAMQGSSTSSRNLIADEAEGRGGKIKILRSLN</sequence>
<keyword evidence="2" id="KW-1185">Reference proteome</keyword>
<comment type="caution">
    <text evidence="1">The sequence shown here is derived from an EMBL/GenBank/DDBJ whole genome shotgun (WGS) entry which is preliminary data.</text>
</comment>
<evidence type="ECO:0000313" key="1">
    <source>
        <dbReference type="EMBL" id="KAI8027977.1"/>
    </source>
</evidence>
<protein>
    <submittedName>
        <fullName evidence="1">Uncharacterized protein</fullName>
    </submittedName>
</protein>
<gene>
    <name evidence="1" type="ORF">LOK49_LG02G00231</name>
</gene>
<accession>A0ACC0IPZ1</accession>
<proteinExistence type="predicted"/>
<evidence type="ECO:0000313" key="2">
    <source>
        <dbReference type="Proteomes" id="UP001060215"/>
    </source>
</evidence>
<name>A0ACC0IPZ1_9ERIC</name>
<reference evidence="1 2" key="1">
    <citation type="journal article" date="2022" name="Plant J.">
        <title>Chromosome-level genome of Camellia lanceoleosa provides a valuable resource for understanding genome evolution and self-incompatibility.</title>
        <authorList>
            <person name="Gong W."/>
            <person name="Xiao S."/>
            <person name="Wang L."/>
            <person name="Liao Z."/>
            <person name="Chang Y."/>
            <person name="Mo W."/>
            <person name="Hu G."/>
            <person name="Li W."/>
            <person name="Zhao G."/>
            <person name="Zhu H."/>
            <person name="Hu X."/>
            <person name="Ji K."/>
            <person name="Xiang X."/>
            <person name="Song Q."/>
            <person name="Yuan D."/>
            <person name="Jin S."/>
            <person name="Zhang L."/>
        </authorList>
    </citation>
    <scope>NUCLEOTIDE SEQUENCE [LARGE SCALE GENOMIC DNA]</scope>
    <source>
        <strain evidence="1">SQ_2022a</strain>
    </source>
</reference>
<dbReference type="EMBL" id="CM045760">
    <property type="protein sequence ID" value="KAI8027977.1"/>
    <property type="molecule type" value="Genomic_DNA"/>
</dbReference>
<organism evidence="1 2">
    <name type="scientific">Camellia lanceoleosa</name>
    <dbReference type="NCBI Taxonomy" id="1840588"/>
    <lineage>
        <taxon>Eukaryota</taxon>
        <taxon>Viridiplantae</taxon>
        <taxon>Streptophyta</taxon>
        <taxon>Embryophyta</taxon>
        <taxon>Tracheophyta</taxon>
        <taxon>Spermatophyta</taxon>
        <taxon>Magnoliopsida</taxon>
        <taxon>eudicotyledons</taxon>
        <taxon>Gunneridae</taxon>
        <taxon>Pentapetalae</taxon>
        <taxon>asterids</taxon>
        <taxon>Ericales</taxon>
        <taxon>Theaceae</taxon>
        <taxon>Camellia</taxon>
    </lineage>
</organism>
<dbReference type="Proteomes" id="UP001060215">
    <property type="component" value="Chromosome 3"/>
</dbReference>